<accession>A0A9X0BED5</accession>
<keyword evidence="2" id="KW-1185">Reference proteome</keyword>
<comment type="caution">
    <text evidence="1">The sequence shown here is derived from an EMBL/GenBank/DDBJ whole genome shotgun (WGS) entry which is preliminary data.</text>
</comment>
<proteinExistence type="predicted"/>
<reference evidence="1" key="1">
    <citation type="submission" date="2022-12" db="EMBL/GenBank/DDBJ databases">
        <authorList>
            <person name="Petersen C."/>
        </authorList>
    </citation>
    <scope>NUCLEOTIDE SEQUENCE</scope>
    <source>
        <strain evidence="1">IBT 29677</strain>
    </source>
</reference>
<evidence type="ECO:0000313" key="1">
    <source>
        <dbReference type="EMBL" id="KAJ5414122.1"/>
    </source>
</evidence>
<dbReference type="RefSeq" id="XP_056493968.1">
    <property type="nucleotide sequence ID" value="XM_056625386.1"/>
</dbReference>
<dbReference type="GeneID" id="81364366"/>
<dbReference type="AlphaFoldDB" id="A0A9X0BED5"/>
<organism evidence="1 2">
    <name type="scientific">Penicillium cosmopolitanum</name>
    <dbReference type="NCBI Taxonomy" id="1131564"/>
    <lineage>
        <taxon>Eukaryota</taxon>
        <taxon>Fungi</taxon>
        <taxon>Dikarya</taxon>
        <taxon>Ascomycota</taxon>
        <taxon>Pezizomycotina</taxon>
        <taxon>Eurotiomycetes</taxon>
        <taxon>Eurotiomycetidae</taxon>
        <taxon>Eurotiales</taxon>
        <taxon>Aspergillaceae</taxon>
        <taxon>Penicillium</taxon>
    </lineage>
</organism>
<dbReference type="EMBL" id="JAPZBU010000003">
    <property type="protein sequence ID" value="KAJ5414122.1"/>
    <property type="molecule type" value="Genomic_DNA"/>
</dbReference>
<reference evidence="1" key="2">
    <citation type="journal article" date="2023" name="IMA Fungus">
        <title>Comparative genomic study of the Penicillium genus elucidates a diverse pangenome and 15 lateral gene transfer events.</title>
        <authorList>
            <person name="Petersen C."/>
            <person name="Sorensen T."/>
            <person name="Nielsen M.R."/>
            <person name="Sondergaard T.E."/>
            <person name="Sorensen J.L."/>
            <person name="Fitzpatrick D.A."/>
            <person name="Frisvad J.C."/>
            <person name="Nielsen K.L."/>
        </authorList>
    </citation>
    <scope>NUCLEOTIDE SEQUENCE</scope>
    <source>
        <strain evidence="1">IBT 29677</strain>
    </source>
</reference>
<dbReference type="Proteomes" id="UP001147747">
    <property type="component" value="Unassembled WGS sequence"/>
</dbReference>
<name>A0A9X0BED5_9EURO</name>
<gene>
    <name evidence="1" type="ORF">N7509_000749</name>
</gene>
<evidence type="ECO:0000313" key="2">
    <source>
        <dbReference type="Proteomes" id="UP001147747"/>
    </source>
</evidence>
<protein>
    <submittedName>
        <fullName evidence="1">Uncharacterized protein</fullName>
    </submittedName>
</protein>
<sequence>MELARRVYDENRISRTNTPRGSIIIHRDDEDPNPGNCVTFIHPAYGSEIEYRGEKDADYHASISLSKLHSGIKSCGFCAVLYEGVQSKRYMWILSWARFQWLNSHSSDGITYKKEGNLWMHEY</sequence>